<reference evidence="21 22" key="1">
    <citation type="submission" date="2024-04" db="EMBL/GenBank/DDBJ databases">
        <authorList>
            <person name="Abashina T."/>
            <person name="Shaikin A."/>
        </authorList>
    </citation>
    <scope>NUCLEOTIDE SEQUENCE [LARGE SCALE GENOMIC DNA]</scope>
    <source>
        <strain evidence="21 22">AAFK</strain>
    </source>
</reference>
<dbReference type="RefSeq" id="WP_341370066.1">
    <property type="nucleotide sequence ID" value="NZ_JBBPCO010000003.1"/>
</dbReference>
<keyword evidence="9" id="KW-0406">Ion transport</keyword>
<dbReference type="InterPro" id="IPR049712">
    <property type="entry name" value="Poly_export"/>
</dbReference>
<proteinExistence type="inferred from homology"/>
<sequence length="822" mass="90411">MTKFSRLWARKAIALLVLFVFMMVQAQAQNLDPRNAYNDAQGLNVPSPTYGQPGMPGSFSLLPQTLPSSGKPTISGNQSTSSATADKQYQGQQSSLFLPVNPPAAPSLFQQFLAKGENLGISTDLPLFGHQFFSQAPSTFAPVQDTPVPAEYVVGPGDEIMLRAWGQVDIDYRATVDRYGNFNVPTVGNVHVAGLKFSSLRDYLRTAIGRVYQNFDLDVSLGQLRSIQVFVMGQARQPGTYTISALSTLVNALFAAGGPTPQGSLRHVQLKRNGQVVVDFDLYDLLLRGDKSRDVQLLPGDVIFIPPVGPLAAVAGNVNVPAIYELKGPTSLEDLLQLAGGLASTAYGQKVNLERIINRESRRIAEFPLDAAGRMRPVQDGDLVRVFAVPTRFDNAVTLRGNVAWPGRYPWREGMRIRDLIPSRDALINQAYWSRLYAQLKPYQQQPSDAVRQYENNQYEAKQYEAKQYGTRLYDPNLNEADAGATQPSSESPRKTLGTQQEVVRTLPEPNWDYAVIERVRQSDLSTELIPFNLGQAILEGHPANNLLLQPGDVITIFSKDDVQVPEAKKTKFVRLEGEVKRPGIYQVQPGDNLTTIIERAGGLTSQAYLFAANLTRESVRRMQKERLAESLDRLEQDINQSAARAAAGALSAESAASAQAQVQAQRALLARLRQIQPQGRIVLGLKPSTRELSDMPPLALEDGDRLLIPARPELVNVMGSVFNQNAFIFRPRTDLGEYLAQAGGANRDGDLGTMYIIRADGSVISNTQRGWLRGVEGDPALPGDTLVVPPKTQRISWLRELRDITQIMMQIATTALIAVRL</sequence>
<organism evidence="21 22">
    <name type="scientific">Thermithiobacillus plumbiphilus</name>
    <dbReference type="NCBI Taxonomy" id="1729899"/>
    <lineage>
        <taxon>Bacteria</taxon>
        <taxon>Pseudomonadati</taxon>
        <taxon>Pseudomonadota</taxon>
        <taxon>Acidithiobacillia</taxon>
        <taxon>Acidithiobacillales</taxon>
        <taxon>Thermithiobacillaceae</taxon>
        <taxon>Thermithiobacillus</taxon>
    </lineage>
</organism>
<keyword evidence="12" id="KW-0564">Palmitate</keyword>
<evidence type="ECO:0000256" key="11">
    <source>
        <dbReference type="ARBA" id="ARBA00023136"/>
    </source>
</evidence>
<evidence type="ECO:0000256" key="1">
    <source>
        <dbReference type="ARBA" id="ARBA00004571"/>
    </source>
</evidence>
<evidence type="ECO:0000256" key="7">
    <source>
        <dbReference type="ARBA" id="ARBA00022729"/>
    </source>
</evidence>
<dbReference type="PANTHER" id="PTHR33619:SF3">
    <property type="entry name" value="POLYSACCHARIDE EXPORT PROTEIN GFCE-RELATED"/>
    <property type="match status" value="1"/>
</dbReference>
<feature type="chain" id="PRO_5046434850" evidence="17">
    <location>
        <begin position="29"/>
        <end position="822"/>
    </location>
</feature>
<evidence type="ECO:0000313" key="21">
    <source>
        <dbReference type="EMBL" id="MEK8089000.1"/>
    </source>
</evidence>
<evidence type="ECO:0000256" key="8">
    <source>
        <dbReference type="ARBA" id="ARBA00023047"/>
    </source>
</evidence>
<dbReference type="Pfam" id="PF22461">
    <property type="entry name" value="SLBB_2"/>
    <property type="match status" value="1"/>
</dbReference>
<evidence type="ECO:0000313" key="22">
    <source>
        <dbReference type="Proteomes" id="UP001446205"/>
    </source>
</evidence>
<evidence type="ECO:0000256" key="13">
    <source>
        <dbReference type="ARBA" id="ARBA00023237"/>
    </source>
</evidence>
<keyword evidence="7 17" id="KW-0732">Signal</keyword>
<keyword evidence="14" id="KW-0449">Lipoprotein</keyword>
<evidence type="ECO:0000256" key="3">
    <source>
        <dbReference type="ARBA" id="ARBA00022448"/>
    </source>
</evidence>
<evidence type="ECO:0000256" key="6">
    <source>
        <dbReference type="ARBA" id="ARBA00022692"/>
    </source>
</evidence>
<dbReference type="InterPro" id="IPR054765">
    <property type="entry name" value="SLBB_dom"/>
</dbReference>
<feature type="domain" description="SLBB" evidence="20">
    <location>
        <begin position="228"/>
        <end position="305"/>
    </location>
</feature>
<evidence type="ECO:0000256" key="10">
    <source>
        <dbReference type="ARBA" id="ARBA00023114"/>
    </source>
</evidence>
<dbReference type="EMBL" id="JBBPCO010000003">
    <property type="protein sequence ID" value="MEK8089000.1"/>
    <property type="molecule type" value="Genomic_DNA"/>
</dbReference>
<keyword evidence="5" id="KW-0762">Sugar transport</keyword>
<dbReference type="Proteomes" id="UP001446205">
    <property type="component" value="Unassembled WGS sequence"/>
</dbReference>
<evidence type="ECO:0000256" key="4">
    <source>
        <dbReference type="ARBA" id="ARBA00022452"/>
    </source>
</evidence>
<evidence type="ECO:0000256" key="14">
    <source>
        <dbReference type="ARBA" id="ARBA00023288"/>
    </source>
</evidence>
<gene>
    <name evidence="21" type="ORF">WOB96_04400</name>
</gene>
<feature type="compositionally biased region" description="Polar residues" evidence="16">
    <location>
        <begin position="486"/>
        <end position="500"/>
    </location>
</feature>
<comment type="similarity">
    <text evidence="2">Belongs to the BexD/CtrA/VexA family.</text>
</comment>
<feature type="domain" description="Soluble ligand binding" evidence="19">
    <location>
        <begin position="716"/>
        <end position="765"/>
    </location>
</feature>
<feature type="coiled-coil region" evidence="15">
    <location>
        <begin position="625"/>
        <end position="676"/>
    </location>
</feature>
<feature type="region of interest" description="Disordered" evidence="16">
    <location>
        <begin position="54"/>
        <end position="86"/>
    </location>
</feature>
<keyword evidence="8" id="KW-0625">Polysaccharide transport</keyword>
<feature type="signal peptide" evidence="17">
    <location>
        <begin position="1"/>
        <end position="28"/>
    </location>
</feature>
<evidence type="ECO:0000259" key="20">
    <source>
        <dbReference type="Pfam" id="PF22461"/>
    </source>
</evidence>
<protein>
    <submittedName>
        <fullName evidence="21">SLBB domain-containing protein</fullName>
    </submittedName>
</protein>
<accession>A0ABU9D628</accession>
<dbReference type="InterPro" id="IPR019554">
    <property type="entry name" value="Soluble_ligand-bd"/>
</dbReference>
<feature type="region of interest" description="Disordered" evidence="16">
    <location>
        <begin position="476"/>
        <end position="500"/>
    </location>
</feature>
<evidence type="ECO:0000259" key="19">
    <source>
        <dbReference type="Pfam" id="PF10531"/>
    </source>
</evidence>
<keyword evidence="10" id="KW-0626">Porin</keyword>
<dbReference type="PANTHER" id="PTHR33619">
    <property type="entry name" value="POLYSACCHARIDE EXPORT PROTEIN GFCE-RELATED"/>
    <property type="match status" value="1"/>
</dbReference>
<keyword evidence="13" id="KW-0998">Cell outer membrane</keyword>
<keyword evidence="22" id="KW-1185">Reference proteome</keyword>
<dbReference type="Pfam" id="PF10531">
    <property type="entry name" value="SLBB"/>
    <property type="match status" value="3"/>
</dbReference>
<keyword evidence="4" id="KW-1134">Transmembrane beta strand</keyword>
<evidence type="ECO:0000256" key="16">
    <source>
        <dbReference type="SAM" id="MobiDB-lite"/>
    </source>
</evidence>
<feature type="domain" description="Soluble ligand binding" evidence="19">
    <location>
        <begin position="313"/>
        <end position="356"/>
    </location>
</feature>
<comment type="caution">
    <text evidence="21">The sequence shown here is derived from an EMBL/GenBank/DDBJ whole genome shotgun (WGS) entry which is preliminary data.</text>
</comment>
<dbReference type="InterPro" id="IPR003715">
    <property type="entry name" value="Poly_export_N"/>
</dbReference>
<dbReference type="Gene3D" id="3.10.560.10">
    <property type="entry name" value="Outer membrane lipoprotein wza domain like"/>
    <property type="match status" value="4"/>
</dbReference>
<dbReference type="Pfam" id="PF02563">
    <property type="entry name" value="Poly_export"/>
    <property type="match status" value="1"/>
</dbReference>
<evidence type="ECO:0000256" key="15">
    <source>
        <dbReference type="SAM" id="Coils"/>
    </source>
</evidence>
<evidence type="ECO:0000259" key="18">
    <source>
        <dbReference type="Pfam" id="PF02563"/>
    </source>
</evidence>
<comment type="subcellular location">
    <subcellularLocation>
        <location evidence="1">Cell outer membrane</location>
        <topology evidence="1">Multi-pass membrane protein</topology>
    </subcellularLocation>
</comment>
<keyword evidence="11" id="KW-0472">Membrane</keyword>
<evidence type="ECO:0000256" key="2">
    <source>
        <dbReference type="ARBA" id="ARBA00009450"/>
    </source>
</evidence>
<evidence type="ECO:0000256" key="9">
    <source>
        <dbReference type="ARBA" id="ARBA00023065"/>
    </source>
</evidence>
<keyword evidence="15" id="KW-0175">Coiled coil</keyword>
<feature type="compositionally biased region" description="Polar residues" evidence="16">
    <location>
        <begin position="61"/>
        <end position="86"/>
    </location>
</feature>
<evidence type="ECO:0000256" key="5">
    <source>
        <dbReference type="ARBA" id="ARBA00022597"/>
    </source>
</evidence>
<feature type="domain" description="Soluble ligand binding" evidence="19">
    <location>
        <begin position="574"/>
        <end position="617"/>
    </location>
</feature>
<keyword evidence="6" id="KW-0812">Transmembrane</keyword>
<feature type="domain" description="Polysaccharide export protein N-terminal" evidence="18">
    <location>
        <begin position="147"/>
        <end position="221"/>
    </location>
</feature>
<name>A0ABU9D628_9PROT</name>
<evidence type="ECO:0000256" key="12">
    <source>
        <dbReference type="ARBA" id="ARBA00023139"/>
    </source>
</evidence>
<keyword evidence="3" id="KW-0813">Transport</keyword>
<dbReference type="Gene3D" id="3.30.1950.10">
    <property type="entry name" value="wza like domain"/>
    <property type="match status" value="1"/>
</dbReference>
<evidence type="ECO:0000256" key="17">
    <source>
        <dbReference type="SAM" id="SignalP"/>
    </source>
</evidence>